<gene>
    <name evidence="9" type="primary">LOC107761586</name>
</gene>
<evidence type="ECO:0000256" key="6">
    <source>
        <dbReference type="ARBA" id="ARBA00022918"/>
    </source>
</evidence>
<sequence length="238" mass="27287">MIEKLCLALVFAIQKLKHHFQAHVIRLVLRANPIKFVMSKPVLNDRLARWYLQFQQFEIVYIPQKAVKGQALADFLADHPIPDDWKLTDELLDEDTMVIEVQPPWKMYFDGATHREGAGGGVVFVTSQGEVMPYSFTLTQHCTNNVAEYQALILGLEMAVDMRQLQLHIFGDSELVINQLLGSYEVKKPELRRYYDYAQKLIGWLGNVTLQHVPRKENKKADALPTLARHKSLSTKNG</sequence>
<evidence type="ECO:0000256" key="4">
    <source>
        <dbReference type="ARBA" id="ARBA00022759"/>
    </source>
</evidence>
<proteinExistence type="predicted"/>
<dbReference type="InterPro" id="IPR012337">
    <property type="entry name" value="RNaseH-like_sf"/>
</dbReference>
<dbReference type="InterPro" id="IPR002156">
    <property type="entry name" value="RNaseH_domain"/>
</dbReference>
<evidence type="ECO:0000256" key="7">
    <source>
        <dbReference type="SAM" id="MobiDB-lite"/>
    </source>
</evidence>
<keyword evidence="6" id="KW-0695">RNA-directed DNA polymerase</keyword>
<dbReference type="SUPFAM" id="SSF53098">
    <property type="entry name" value="Ribonuclease H-like"/>
    <property type="match status" value="1"/>
</dbReference>
<reference evidence="9" key="1">
    <citation type="submission" date="2025-08" db="UniProtKB">
        <authorList>
            <consortium name="RefSeq"/>
        </authorList>
    </citation>
    <scope>IDENTIFICATION</scope>
</reference>
<dbReference type="GO" id="GO:0004523">
    <property type="term" value="F:RNA-DNA hybrid ribonuclease activity"/>
    <property type="evidence" value="ECO:0007669"/>
    <property type="project" value="InterPro"/>
</dbReference>
<dbReference type="SMR" id="A0A1S3X5P9"/>
<evidence type="ECO:0000256" key="1">
    <source>
        <dbReference type="ARBA" id="ARBA00022679"/>
    </source>
</evidence>
<dbReference type="GO" id="GO:0003964">
    <property type="term" value="F:RNA-directed DNA polymerase activity"/>
    <property type="evidence" value="ECO:0007669"/>
    <property type="project" value="UniProtKB-KW"/>
</dbReference>
<dbReference type="PROSITE" id="PS50879">
    <property type="entry name" value="RNASE_H_1"/>
    <property type="match status" value="1"/>
</dbReference>
<dbReference type="PANTHER" id="PTHR48475">
    <property type="entry name" value="RIBONUCLEASE H"/>
    <property type="match status" value="1"/>
</dbReference>
<keyword evidence="3" id="KW-0540">Nuclease</keyword>
<dbReference type="PaxDb" id="4097-A0A1S3X5P9"/>
<dbReference type="InterPro" id="IPR036397">
    <property type="entry name" value="RNaseH_sf"/>
</dbReference>
<evidence type="ECO:0000256" key="2">
    <source>
        <dbReference type="ARBA" id="ARBA00022695"/>
    </source>
</evidence>
<dbReference type="STRING" id="4097.A0A1S3X5P9"/>
<dbReference type="KEGG" id="nta:107761586"/>
<name>A0A1S3X5P9_TOBAC</name>
<dbReference type="InterPro" id="IPR041373">
    <property type="entry name" value="RT_RNaseH"/>
</dbReference>
<keyword evidence="5" id="KW-0378">Hydrolase</keyword>
<dbReference type="Pfam" id="PF17917">
    <property type="entry name" value="RT_RNaseH"/>
    <property type="match status" value="1"/>
</dbReference>
<accession>A0A1S3X5P9</accession>
<dbReference type="AlphaFoldDB" id="A0A1S3X5P9"/>
<feature type="domain" description="RNase H type-1" evidence="8">
    <location>
        <begin position="101"/>
        <end position="230"/>
    </location>
</feature>
<dbReference type="OMA" id="YIMERRY"/>
<evidence type="ECO:0000256" key="3">
    <source>
        <dbReference type="ARBA" id="ARBA00022722"/>
    </source>
</evidence>
<dbReference type="GO" id="GO:0003676">
    <property type="term" value="F:nucleic acid binding"/>
    <property type="evidence" value="ECO:0007669"/>
    <property type="project" value="InterPro"/>
</dbReference>
<dbReference type="Gene3D" id="3.30.420.10">
    <property type="entry name" value="Ribonuclease H-like superfamily/Ribonuclease H"/>
    <property type="match status" value="1"/>
</dbReference>
<evidence type="ECO:0000256" key="5">
    <source>
        <dbReference type="ARBA" id="ARBA00022801"/>
    </source>
</evidence>
<dbReference type="RefSeq" id="XP_016435310.1">
    <property type="nucleotide sequence ID" value="XM_016579824.1"/>
</dbReference>
<dbReference type="OrthoDB" id="1933881at2759"/>
<keyword evidence="4" id="KW-0255">Endonuclease</keyword>
<evidence type="ECO:0000259" key="8">
    <source>
        <dbReference type="PROSITE" id="PS50879"/>
    </source>
</evidence>
<feature type="compositionally biased region" description="Basic residues" evidence="7">
    <location>
        <begin position="228"/>
        <end position="238"/>
    </location>
</feature>
<feature type="region of interest" description="Disordered" evidence="7">
    <location>
        <begin position="216"/>
        <end position="238"/>
    </location>
</feature>
<dbReference type="PANTHER" id="PTHR48475:SF1">
    <property type="entry name" value="RNASE H TYPE-1 DOMAIN-CONTAINING PROTEIN"/>
    <property type="match status" value="1"/>
</dbReference>
<evidence type="ECO:0000313" key="9">
    <source>
        <dbReference type="RefSeq" id="XP_016435310.1"/>
    </source>
</evidence>
<keyword evidence="2" id="KW-0548">Nucleotidyltransferase</keyword>
<organism evidence="9">
    <name type="scientific">Nicotiana tabacum</name>
    <name type="common">Common tobacco</name>
    <dbReference type="NCBI Taxonomy" id="4097"/>
    <lineage>
        <taxon>Eukaryota</taxon>
        <taxon>Viridiplantae</taxon>
        <taxon>Streptophyta</taxon>
        <taxon>Embryophyta</taxon>
        <taxon>Tracheophyta</taxon>
        <taxon>Spermatophyta</taxon>
        <taxon>Magnoliopsida</taxon>
        <taxon>eudicotyledons</taxon>
        <taxon>Gunneridae</taxon>
        <taxon>Pentapetalae</taxon>
        <taxon>asterids</taxon>
        <taxon>lamiids</taxon>
        <taxon>Solanales</taxon>
        <taxon>Solanaceae</taxon>
        <taxon>Nicotianoideae</taxon>
        <taxon>Nicotianeae</taxon>
        <taxon>Nicotiana</taxon>
    </lineage>
</organism>
<dbReference type="Pfam" id="PF13456">
    <property type="entry name" value="RVT_3"/>
    <property type="match status" value="1"/>
</dbReference>
<protein>
    <recommendedName>
        <fullName evidence="8">RNase H type-1 domain-containing protein</fullName>
    </recommendedName>
</protein>
<dbReference type="CDD" id="cd09279">
    <property type="entry name" value="RNase_HI_like"/>
    <property type="match status" value="1"/>
</dbReference>
<keyword evidence="1" id="KW-0808">Transferase</keyword>